<feature type="region of interest" description="Disordered" evidence="4">
    <location>
        <begin position="1018"/>
        <end position="1104"/>
    </location>
</feature>
<evidence type="ECO:0000313" key="6">
    <source>
        <dbReference type="EMBL" id="JAT64142.1"/>
    </source>
</evidence>
<evidence type="ECO:0000256" key="1">
    <source>
        <dbReference type="ARBA" id="ARBA00007210"/>
    </source>
</evidence>
<proteinExistence type="inferred from homology"/>
<reference evidence="6" key="1">
    <citation type="submission" date="2015-07" db="EMBL/GenBank/DDBJ databases">
        <title>Transcriptome Assembly of Anthurium amnicola.</title>
        <authorList>
            <person name="Suzuki J."/>
        </authorList>
    </citation>
    <scope>NUCLEOTIDE SEQUENCE</scope>
</reference>
<dbReference type="InterPro" id="IPR033961">
    <property type="entry name" value="Exo84"/>
</dbReference>
<keyword evidence="2" id="KW-0813">Transport</keyword>
<dbReference type="Pfam" id="PF16528">
    <property type="entry name" value="Exo84_C"/>
    <property type="match status" value="1"/>
</dbReference>
<evidence type="ECO:0000256" key="4">
    <source>
        <dbReference type="SAM" id="MobiDB-lite"/>
    </source>
</evidence>
<organism evidence="6">
    <name type="scientific">Anthurium amnicola</name>
    <dbReference type="NCBI Taxonomy" id="1678845"/>
    <lineage>
        <taxon>Eukaryota</taxon>
        <taxon>Viridiplantae</taxon>
        <taxon>Streptophyta</taxon>
        <taxon>Embryophyta</taxon>
        <taxon>Tracheophyta</taxon>
        <taxon>Spermatophyta</taxon>
        <taxon>Magnoliopsida</taxon>
        <taxon>Liliopsida</taxon>
        <taxon>Araceae</taxon>
        <taxon>Pothoideae</taxon>
        <taxon>Potheae</taxon>
        <taxon>Anthurium</taxon>
    </lineage>
</organism>
<dbReference type="Gene3D" id="1.20.58.1220">
    <property type="entry name" value="Exo84p, C-terminal helical domain"/>
    <property type="match status" value="1"/>
</dbReference>
<keyword evidence="3" id="KW-0268">Exocytosis</keyword>
<dbReference type="InterPro" id="IPR016159">
    <property type="entry name" value="Cullin_repeat-like_dom_sf"/>
</dbReference>
<name>A0A1D1ZB96_9ARAE</name>
<dbReference type="InterPro" id="IPR042560">
    <property type="entry name" value="Exo84_C_2"/>
</dbReference>
<dbReference type="PANTHER" id="PTHR21426:SF13">
    <property type="entry name" value="OS08G0566700 PROTEIN"/>
    <property type="match status" value="1"/>
</dbReference>
<dbReference type="EMBL" id="GDJX01003794">
    <property type="protein sequence ID" value="JAT64142.1"/>
    <property type="molecule type" value="Transcribed_RNA"/>
</dbReference>
<protein>
    <submittedName>
        <fullName evidence="6">Exocyst complex component 8</fullName>
    </submittedName>
</protein>
<dbReference type="InterPro" id="IPR032403">
    <property type="entry name" value="Exo84_C"/>
</dbReference>
<sequence>MATSSSRDPIPGRPMEGVPATDDAAAAGSCGISDAESSSSVSSDGGRSEGSDLESMTGKGIKCLCSELLELKKSSDEDFQRNLYSNYPTFVRVLKKVGDIELELMELKSYVSDQKNLVNNLMSFFSDNFSEDLLELTIENDLGVDDYFISDLQTHSISILEKLDVLSSEQLFEEILVILETENKTLQKINMEGDQISAESFSSYKSALSEWRTRLVDQLASMAGHPRVTAAELQILLSLLCRINEDSLANSLLIKFHHLHIVNHIHDFQGSKPLLNPIYIMEVAKIVFSVISQAARSFVMLYGETSPYSSEFMVWVTEEVKMFTHYFDMYVKSISEMNRGLLLAIEGMKCAISFCSLLKPQSLVLLPYLIKLVRPCMEEALEMHVNYLRKNIRMFTLTDTWILGKFLRLEITGEKSSVVGDECKLEYCLLTNSGRKFMTLIQVILEDISPLSSLQMENSILRGLTDLFVDYIKILERAIPSFGNYVEKGSPRISSAQMLSQQLAILVNSSTLVDYFSLIVQCIFEGVNSCNDEQVSENYVLSGKREFDSWILSVQDAADQLSGFFCQQFVNRYISATAWDARTGLESYMKSVVLGAASSQFLMPSSEFQMLFQQLQQLKRFAKSNFVGANKAVEKLLKDLMDSIVVMTSNNTMFWGENEDSSPTQRSIWFKQFVLDMHFLVEIAKFGGFFSDRLMEASRSLMVHVEKTFSVTESDTYGAMADDMWAIGAAKAAIQKLMEMGAIKLEPDEKHRGAVGEDYDHESAQSSREHDVIRSEEFSDGEIESFVERDVVETQKIENSGVSSFDGIANDFKARLSHDRDFISPPTGYVDLEDMEDALRTGMEVEATLEEDTTCRQNEYAAHRNESVIDVPRDMSDEEFADNENYKSYSVQSMLTQGLATNNIAYNEIEHCAAKLAVDENSGNPVCTRYEQGFTENETMAVAHSTCFPNYLASSEPLDDNCGNQATEMPGSPSEHSIEDGMFTLDEMATGLSTNLEELQYTQPFSAVRWKMGKLSESDTRSELSTSQGIDSPPEPAQDVPRTGEGTKHAPSNSSPRKLKAGRGCAKNVKAGRTTGNITRDSPRNSGTDRKGPPNSPQERSRWQ</sequence>
<comment type="similarity">
    <text evidence="1">Belongs to the EXO84 family.</text>
</comment>
<feature type="compositionally biased region" description="Basic and acidic residues" evidence="4">
    <location>
        <begin position="1081"/>
        <end position="1092"/>
    </location>
</feature>
<feature type="region of interest" description="Disordered" evidence="4">
    <location>
        <begin position="1"/>
        <end position="56"/>
    </location>
</feature>
<dbReference type="SUPFAM" id="SSF74788">
    <property type="entry name" value="Cullin repeat-like"/>
    <property type="match status" value="1"/>
</dbReference>
<evidence type="ECO:0000256" key="2">
    <source>
        <dbReference type="ARBA" id="ARBA00022448"/>
    </source>
</evidence>
<dbReference type="GO" id="GO:0006893">
    <property type="term" value="P:Golgi to plasma membrane transport"/>
    <property type="evidence" value="ECO:0007669"/>
    <property type="project" value="TreeGrafter"/>
</dbReference>
<feature type="compositionally biased region" description="Low complexity" evidence="4">
    <location>
        <begin position="33"/>
        <end position="45"/>
    </location>
</feature>
<accession>A0A1D1ZB96</accession>
<evidence type="ECO:0000256" key="3">
    <source>
        <dbReference type="ARBA" id="ARBA00022483"/>
    </source>
</evidence>
<dbReference type="GO" id="GO:0006887">
    <property type="term" value="P:exocytosis"/>
    <property type="evidence" value="ECO:0007669"/>
    <property type="project" value="UniProtKB-KW"/>
</dbReference>
<evidence type="ECO:0000259" key="5">
    <source>
        <dbReference type="Pfam" id="PF16528"/>
    </source>
</evidence>
<dbReference type="GO" id="GO:0008104">
    <property type="term" value="P:intracellular protein localization"/>
    <property type="evidence" value="ECO:0007669"/>
    <property type="project" value="TreeGrafter"/>
</dbReference>
<dbReference type="GO" id="GO:0000145">
    <property type="term" value="C:exocyst"/>
    <property type="evidence" value="ECO:0007669"/>
    <property type="project" value="InterPro"/>
</dbReference>
<dbReference type="AlphaFoldDB" id="A0A1D1ZB96"/>
<gene>
    <name evidence="6" type="primary">exoc8_5</name>
    <name evidence="6" type="ORF">g.66869</name>
</gene>
<feature type="domain" description="Exocyst component Exo84 C-terminal" evidence="5">
    <location>
        <begin position="159"/>
        <end position="336"/>
    </location>
</feature>
<dbReference type="PANTHER" id="PTHR21426">
    <property type="entry name" value="EXOCYST COMPLEX COMPONENT 8"/>
    <property type="match status" value="1"/>
</dbReference>